<feature type="transmembrane region" description="Helical" evidence="6">
    <location>
        <begin position="236"/>
        <end position="257"/>
    </location>
</feature>
<dbReference type="PANTHER" id="PTHR30213:SF0">
    <property type="entry name" value="UPF0761 MEMBRANE PROTEIN YIHY"/>
    <property type="match status" value="1"/>
</dbReference>
<evidence type="ECO:0000256" key="6">
    <source>
        <dbReference type="SAM" id="Phobius"/>
    </source>
</evidence>
<dbReference type="PIRSF" id="PIRSF035875">
    <property type="entry name" value="RNase_BN"/>
    <property type="match status" value="1"/>
</dbReference>
<dbReference type="InterPro" id="IPR017039">
    <property type="entry name" value="Virul_fac_BrkB"/>
</dbReference>
<dbReference type="PANTHER" id="PTHR30213">
    <property type="entry name" value="INNER MEMBRANE PROTEIN YHJD"/>
    <property type="match status" value="1"/>
</dbReference>
<feature type="transmembrane region" description="Helical" evidence="6">
    <location>
        <begin position="94"/>
        <end position="112"/>
    </location>
</feature>
<feature type="transmembrane region" description="Helical" evidence="6">
    <location>
        <begin position="132"/>
        <end position="158"/>
    </location>
</feature>
<dbReference type="GO" id="GO:0005886">
    <property type="term" value="C:plasma membrane"/>
    <property type="evidence" value="ECO:0007669"/>
    <property type="project" value="UniProtKB-SubCell"/>
</dbReference>
<feature type="transmembrane region" description="Helical" evidence="6">
    <location>
        <begin position="38"/>
        <end position="59"/>
    </location>
</feature>
<feature type="transmembrane region" description="Helical" evidence="6">
    <location>
        <begin position="170"/>
        <end position="190"/>
    </location>
</feature>
<keyword evidence="3 6" id="KW-0812">Transmembrane</keyword>
<dbReference type="AlphaFoldDB" id="A0A7C2V4I2"/>
<evidence type="ECO:0000313" key="7">
    <source>
        <dbReference type="EMBL" id="HEW46760.1"/>
    </source>
</evidence>
<gene>
    <name evidence="7" type="ORF">ENO47_08925</name>
</gene>
<organism evidence="7">
    <name type="scientific">Hydrogenobacter sp</name>
    <dbReference type="NCBI Taxonomy" id="2152829"/>
    <lineage>
        <taxon>Bacteria</taxon>
        <taxon>Pseudomonadati</taxon>
        <taxon>Aquificota</taxon>
        <taxon>Aquificia</taxon>
        <taxon>Aquificales</taxon>
        <taxon>Aquificaceae</taxon>
        <taxon>Hydrogenobacter</taxon>
    </lineage>
</organism>
<dbReference type="EMBL" id="DSFP01000073">
    <property type="protein sequence ID" value="HEW46760.1"/>
    <property type="molecule type" value="Genomic_DNA"/>
</dbReference>
<keyword evidence="5 6" id="KW-0472">Membrane</keyword>
<reference evidence="7" key="1">
    <citation type="journal article" date="2020" name="mSystems">
        <title>Genome- and Community-Level Interaction Insights into Carbon Utilization and Element Cycling Functions of Hydrothermarchaeota in Hydrothermal Sediment.</title>
        <authorList>
            <person name="Zhou Z."/>
            <person name="Liu Y."/>
            <person name="Xu W."/>
            <person name="Pan J."/>
            <person name="Luo Z.H."/>
            <person name="Li M."/>
        </authorList>
    </citation>
    <scope>NUCLEOTIDE SEQUENCE [LARGE SCALE GENOMIC DNA]</scope>
    <source>
        <strain evidence="7">SpSt-132</strain>
    </source>
</reference>
<protein>
    <recommendedName>
        <fullName evidence="8">YihY/virulence factor BrkB family protein</fullName>
    </recommendedName>
</protein>
<keyword evidence="4 6" id="KW-1133">Transmembrane helix</keyword>
<evidence type="ECO:0000256" key="4">
    <source>
        <dbReference type="ARBA" id="ARBA00022989"/>
    </source>
</evidence>
<dbReference type="Pfam" id="PF03631">
    <property type="entry name" value="Virul_fac_BrkB"/>
    <property type="match status" value="1"/>
</dbReference>
<comment type="subcellular location">
    <subcellularLocation>
        <location evidence="1">Cell membrane</location>
        <topology evidence="1">Multi-pass membrane protein</topology>
    </subcellularLocation>
</comment>
<name>A0A7C2V4I2_9AQUI</name>
<proteinExistence type="predicted"/>
<comment type="caution">
    <text evidence="7">The sequence shown here is derived from an EMBL/GenBank/DDBJ whole genome shotgun (WGS) entry which is preliminary data.</text>
</comment>
<accession>A0A7C2V4I2</accession>
<evidence type="ECO:0000256" key="1">
    <source>
        <dbReference type="ARBA" id="ARBA00004651"/>
    </source>
</evidence>
<feature type="transmembrane region" description="Helical" evidence="6">
    <location>
        <begin position="196"/>
        <end position="215"/>
    </location>
</feature>
<keyword evidence="2" id="KW-1003">Cell membrane</keyword>
<evidence type="ECO:0000256" key="3">
    <source>
        <dbReference type="ARBA" id="ARBA00022692"/>
    </source>
</evidence>
<sequence length="264" mass="30197">MMVLWNTLFLMWKYFRTFFLSLVDAVKGDVGYHSASLTYQFLTVIGSIIIVLAFISMYFPFLDPMRVYQYLQGIIPSYAEGILNKILPAYEKKATGSLLSFALAYYFSLSFAKTLNTAFGFVYGKRPVERELFFWTIMPLMIILYAMLLSVTVVLLTISKALLGGIYYRMAEAFNLFIIFLVLIMLYSLYFKPKRATFFASAFVAAMLLLLNKAFSLIVVKMVSLSPLYSIIGSPLLLLVWLYYSFSCLLVGVRVIARLNELLQ</sequence>
<evidence type="ECO:0000256" key="5">
    <source>
        <dbReference type="ARBA" id="ARBA00023136"/>
    </source>
</evidence>
<evidence type="ECO:0000256" key="2">
    <source>
        <dbReference type="ARBA" id="ARBA00022475"/>
    </source>
</evidence>
<evidence type="ECO:0008006" key="8">
    <source>
        <dbReference type="Google" id="ProtNLM"/>
    </source>
</evidence>